<evidence type="ECO:0000256" key="1">
    <source>
        <dbReference type="ARBA" id="ARBA00004533"/>
    </source>
</evidence>
<dbReference type="RefSeq" id="WP_109839929.1">
    <property type="nucleotide sequence ID" value="NZ_QGKM01000114.1"/>
</dbReference>
<keyword evidence="5 7" id="KW-1133">Transmembrane helix</keyword>
<accession>A0A317C0H1</accession>
<evidence type="ECO:0000256" key="4">
    <source>
        <dbReference type="ARBA" id="ARBA00022692"/>
    </source>
</evidence>
<dbReference type="Proteomes" id="UP000245539">
    <property type="component" value="Unassembled WGS sequence"/>
</dbReference>
<dbReference type="PANTHER" id="PTHR30462">
    <property type="entry name" value="INTERMEMBRANE TRANSPORT PROTEIN PQIB-RELATED"/>
    <property type="match status" value="1"/>
</dbReference>
<evidence type="ECO:0000256" key="3">
    <source>
        <dbReference type="ARBA" id="ARBA00022519"/>
    </source>
</evidence>
<keyword evidence="3" id="KW-0997">Cell inner membrane</keyword>
<keyword evidence="6 7" id="KW-0472">Membrane</keyword>
<feature type="domain" description="Mce/MlaD" evidence="8">
    <location>
        <begin position="43"/>
        <end position="134"/>
    </location>
</feature>
<evidence type="ECO:0000313" key="9">
    <source>
        <dbReference type="EMBL" id="PWQ92145.1"/>
    </source>
</evidence>
<sequence>MSDRLIPEAEITPKSRFPLIWFIPLIAAIIGGWLAYKYYSERGTFVVINFEQASGIEARKTPVKYKDVEVGMVRKVGLSPDLKTVRVTVEIYNDMEQNLGPDTQFWIVSPRVTLRGVSGLQTLLSGVNIAMEPGEAGASKTEYAGLSQPPTISIQSDGQSLVLSTEKLGSLDIGSPVYFRQLEVGQVTGYRLNPDSQKVDVDIFIYAPYHKKIRTNTRFWNASGFELDLSTQGVSARIESLTSLLIGGISFETNEDEVGYPLTGKSAFKLYDNQKQAREDTSGENKLNYVLYFNDTLHGLYEGAAVKYLGVKLGQVEKILLSNDPLTSSIRTKVHIALHVDKLSDDSNRMNAEKFLQSLVEQGLRAQLRSDSLITGAQFIGLTVVPQNADNAQTLAKLNDDYDSIFPSIKAQGSILSFDPSGVTSELNAALRSANQLLASNDVKKTLKYLASTSRSIDTITRELAEQGISGEVTQLLAEASKTAASLQLALGDARTVMGTVNGATQTLQKNASKALIDARVMMQSAGKAATAISGTAGTLQRDVSTALIDVRKLSQQLTKSTGVLEKDVSRAIIDARVMLQSTGKAATSVSGTAGRLQQDISTALIDVRKLSQQLNKSTGVLEKDISKAIIDARVMMQNVGKSIVTLQKDTSVTLGGINKATNTVERSVNATLSEDSALQYRFQQLINDLSEAANSFTVLADTLQRKPNSLILGK</sequence>
<dbReference type="EMBL" id="QGKM01000114">
    <property type="protein sequence ID" value="PWQ92145.1"/>
    <property type="molecule type" value="Genomic_DNA"/>
</dbReference>
<keyword evidence="4 7" id="KW-0812">Transmembrane</keyword>
<evidence type="ECO:0000256" key="2">
    <source>
        <dbReference type="ARBA" id="ARBA00022475"/>
    </source>
</evidence>
<comment type="subcellular location">
    <subcellularLocation>
        <location evidence="1">Cell inner membrane</location>
    </subcellularLocation>
</comment>
<reference evidence="9 10" key="1">
    <citation type="submission" date="2018-05" db="EMBL/GenBank/DDBJ databases">
        <title>Leucothrix arctica sp. nov., isolated from Arctic seawater.</title>
        <authorList>
            <person name="Choi A."/>
            <person name="Baek K."/>
        </authorList>
    </citation>
    <scope>NUCLEOTIDE SEQUENCE [LARGE SCALE GENOMIC DNA]</scope>
    <source>
        <strain evidence="9 10">JCM 18388</strain>
    </source>
</reference>
<gene>
    <name evidence="9" type="ORF">DKW60_22645</name>
</gene>
<keyword evidence="10" id="KW-1185">Reference proteome</keyword>
<dbReference type="Pfam" id="PF02470">
    <property type="entry name" value="MlaD"/>
    <property type="match status" value="3"/>
</dbReference>
<dbReference type="OrthoDB" id="9806984at2"/>
<dbReference type="AlphaFoldDB" id="A0A317C0H1"/>
<dbReference type="InterPro" id="IPR003399">
    <property type="entry name" value="Mce/MlaD"/>
</dbReference>
<evidence type="ECO:0000256" key="6">
    <source>
        <dbReference type="ARBA" id="ARBA00023136"/>
    </source>
</evidence>
<evidence type="ECO:0000259" key="8">
    <source>
        <dbReference type="Pfam" id="PF02470"/>
    </source>
</evidence>
<comment type="caution">
    <text evidence="9">The sequence shown here is derived from an EMBL/GenBank/DDBJ whole genome shotgun (WGS) entry which is preliminary data.</text>
</comment>
<proteinExistence type="predicted"/>
<feature type="domain" description="Mce/MlaD" evidence="8">
    <location>
        <begin position="158"/>
        <end position="234"/>
    </location>
</feature>
<feature type="transmembrane region" description="Helical" evidence="7">
    <location>
        <begin position="20"/>
        <end position="39"/>
    </location>
</feature>
<keyword evidence="2" id="KW-1003">Cell membrane</keyword>
<feature type="domain" description="Mce/MlaD" evidence="8">
    <location>
        <begin position="287"/>
        <end position="383"/>
    </location>
</feature>
<organism evidence="9 10">
    <name type="scientific">Leucothrix pacifica</name>
    <dbReference type="NCBI Taxonomy" id="1247513"/>
    <lineage>
        <taxon>Bacteria</taxon>
        <taxon>Pseudomonadati</taxon>
        <taxon>Pseudomonadota</taxon>
        <taxon>Gammaproteobacteria</taxon>
        <taxon>Thiotrichales</taxon>
        <taxon>Thiotrichaceae</taxon>
        <taxon>Leucothrix</taxon>
    </lineage>
</organism>
<protein>
    <recommendedName>
        <fullName evidence="8">Mce/MlaD domain-containing protein</fullName>
    </recommendedName>
</protein>
<dbReference type="PANTHER" id="PTHR30462:SF0">
    <property type="entry name" value="INTERMEMBRANE TRANSPORT PROTEIN YEBT"/>
    <property type="match status" value="1"/>
</dbReference>
<evidence type="ECO:0000256" key="7">
    <source>
        <dbReference type="SAM" id="Phobius"/>
    </source>
</evidence>
<dbReference type="GO" id="GO:0005886">
    <property type="term" value="C:plasma membrane"/>
    <property type="evidence" value="ECO:0007669"/>
    <property type="project" value="UniProtKB-SubCell"/>
</dbReference>
<evidence type="ECO:0000313" key="10">
    <source>
        <dbReference type="Proteomes" id="UP000245539"/>
    </source>
</evidence>
<evidence type="ECO:0000256" key="5">
    <source>
        <dbReference type="ARBA" id="ARBA00022989"/>
    </source>
</evidence>
<name>A0A317C0H1_9GAMM</name>
<dbReference type="InterPro" id="IPR051800">
    <property type="entry name" value="PqiA-PqiB_transport"/>
</dbReference>